<reference evidence="2 3" key="1">
    <citation type="submission" date="2023-02" db="EMBL/GenBank/DDBJ databases">
        <title>Pseudomonas chrutzelriedensis sp. nov., a potently antifungal strain isolated from moss.</title>
        <authorList>
            <person name="Schnyder A."/>
            <person name="Kalawong R."/>
            <person name="Eberl L."/>
            <person name="Agnoli K."/>
        </authorList>
    </citation>
    <scope>NUCLEOTIDE SEQUENCE [LARGE SCALE GENOMIC DNA]</scope>
    <source>
        <strain evidence="2 3">681</strain>
    </source>
</reference>
<feature type="compositionally biased region" description="Polar residues" evidence="1">
    <location>
        <begin position="44"/>
        <end position="65"/>
    </location>
</feature>
<accession>A0ABT6QWS4</accession>
<name>A0ABT6QWS4_9PSED</name>
<evidence type="ECO:0000256" key="1">
    <source>
        <dbReference type="SAM" id="MobiDB-lite"/>
    </source>
</evidence>
<feature type="region of interest" description="Disordered" evidence="1">
    <location>
        <begin position="37"/>
        <end position="65"/>
    </location>
</feature>
<dbReference type="EMBL" id="JARBWL010000002">
    <property type="protein sequence ID" value="MDI2595362.1"/>
    <property type="molecule type" value="Genomic_DNA"/>
</dbReference>
<sequence length="172" mass="19244">MISNHLNQIDQRQTFANELATQVAQYLAMGGMIDKPESGAPLKSISQRQQTPNFQGSAARSETSQQIARIRELAKTLNRSDICEKEGITLGVLRGLAKRYAIDFTAPPKKYCAPDKTAPEADAMLVSQVKDCIAKGVNRTRCCEDLRISSTLLYRLIEDYDIDYPKMEPAFR</sequence>
<gene>
    <name evidence="2" type="ORF">POF45_28640</name>
</gene>
<organism evidence="2 3">
    <name type="scientific">Pseudomonas fungipugnans</name>
    <dbReference type="NCBI Taxonomy" id="3024217"/>
    <lineage>
        <taxon>Bacteria</taxon>
        <taxon>Pseudomonadati</taxon>
        <taxon>Pseudomonadota</taxon>
        <taxon>Gammaproteobacteria</taxon>
        <taxon>Pseudomonadales</taxon>
        <taxon>Pseudomonadaceae</taxon>
        <taxon>Pseudomonas</taxon>
    </lineage>
</organism>
<evidence type="ECO:0000313" key="2">
    <source>
        <dbReference type="EMBL" id="MDI2595362.1"/>
    </source>
</evidence>
<comment type="caution">
    <text evidence="2">The sequence shown here is derived from an EMBL/GenBank/DDBJ whole genome shotgun (WGS) entry which is preliminary data.</text>
</comment>
<evidence type="ECO:0000313" key="3">
    <source>
        <dbReference type="Proteomes" id="UP001159100"/>
    </source>
</evidence>
<keyword evidence="3" id="KW-1185">Reference proteome</keyword>
<protein>
    <submittedName>
        <fullName evidence="2">Uncharacterized protein</fullName>
    </submittedName>
</protein>
<proteinExistence type="predicted"/>
<dbReference type="Proteomes" id="UP001159100">
    <property type="component" value="Unassembled WGS sequence"/>
</dbReference>
<dbReference type="RefSeq" id="WP_282317321.1">
    <property type="nucleotide sequence ID" value="NZ_JARBWL010000002.1"/>
</dbReference>